<protein>
    <submittedName>
        <fullName evidence="1">7222_t:CDS:1</fullName>
    </submittedName>
</protein>
<reference evidence="1" key="1">
    <citation type="submission" date="2021-06" db="EMBL/GenBank/DDBJ databases">
        <authorList>
            <person name="Kallberg Y."/>
            <person name="Tangrot J."/>
            <person name="Rosling A."/>
        </authorList>
    </citation>
    <scope>NUCLEOTIDE SEQUENCE</scope>
    <source>
        <strain evidence="1">AZ414A</strain>
    </source>
</reference>
<comment type="caution">
    <text evidence="1">The sequence shown here is derived from an EMBL/GenBank/DDBJ whole genome shotgun (WGS) entry which is preliminary data.</text>
</comment>
<accession>A0A9N9BFR4</accession>
<dbReference type="Proteomes" id="UP000789706">
    <property type="component" value="Unassembled WGS sequence"/>
</dbReference>
<evidence type="ECO:0000313" key="1">
    <source>
        <dbReference type="EMBL" id="CAG8562257.1"/>
    </source>
</evidence>
<evidence type="ECO:0000313" key="2">
    <source>
        <dbReference type="Proteomes" id="UP000789706"/>
    </source>
</evidence>
<proteinExistence type="predicted"/>
<gene>
    <name evidence="1" type="ORF">DEBURN_LOCUS7647</name>
</gene>
<sequence length="64" mass="6778">MSMVGRVELGFEGIIVENGNIGFGDLEDEMIFVCESIVKTVRVEVALAGGLKGPLACVKSLHQA</sequence>
<keyword evidence="2" id="KW-1185">Reference proteome</keyword>
<dbReference type="AlphaFoldDB" id="A0A9N9BFR4"/>
<name>A0A9N9BFR4_9GLOM</name>
<organism evidence="1 2">
    <name type="scientific">Diversispora eburnea</name>
    <dbReference type="NCBI Taxonomy" id="1213867"/>
    <lineage>
        <taxon>Eukaryota</taxon>
        <taxon>Fungi</taxon>
        <taxon>Fungi incertae sedis</taxon>
        <taxon>Mucoromycota</taxon>
        <taxon>Glomeromycotina</taxon>
        <taxon>Glomeromycetes</taxon>
        <taxon>Diversisporales</taxon>
        <taxon>Diversisporaceae</taxon>
        <taxon>Diversispora</taxon>
    </lineage>
</organism>
<dbReference type="EMBL" id="CAJVPK010000961">
    <property type="protein sequence ID" value="CAG8562257.1"/>
    <property type="molecule type" value="Genomic_DNA"/>
</dbReference>